<evidence type="ECO:0000313" key="2">
    <source>
        <dbReference type="Proteomes" id="UP000053958"/>
    </source>
</evidence>
<dbReference type="EMBL" id="LASV01000292">
    <property type="protein sequence ID" value="KKA20073.1"/>
    <property type="molecule type" value="Genomic_DNA"/>
</dbReference>
<evidence type="ECO:0000313" key="1">
    <source>
        <dbReference type="EMBL" id="KKA20073.1"/>
    </source>
</evidence>
<reference evidence="1 2" key="1">
    <citation type="submission" date="2015-04" db="EMBL/GenBank/DDBJ databases">
        <authorList>
            <person name="Heijne W.H."/>
            <person name="Fedorova N.D."/>
            <person name="Nierman W.C."/>
            <person name="Vollebregt A.W."/>
            <person name="Zhao Z."/>
            <person name="Wu L."/>
            <person name="Kumar M."/>
            <person name="Stam H."/>
            <person name="van den Berg M.A."/>
            <person name="Pel H.J."/>
        </authorList>
    </citation>
    <scope>NUCLEOTIDE SEQUENCE [LARGE SCALE GENOMIC DNA]</scope>
    <source>
        <strain evidence="1 2">CBS 393.64</strain>
    </source>
</reference>
<comment type="caution">
    <text evidence="1">The sequence shown here is derived from an EMBL/GenBank/DDBJ whole genome shotgun (WGS) entry which is preliminary data.</text>
</comment>
<dbReference type="RefSeq" id="XP_013326685.1">
    <property type="nucleotide sequence ID" value="XM_013471231.1"/>
</dbReference>
<proteinExistence type="predicted"/>
<dbReference type="OrthoDB" id="4226915at2759"/>
<dbReference type="Proteomes" id="UP000053958">
    <property type="component" value="Unassembled WGS sequence"/>
</dbReference>
<keyword evidence="2" id="KW-1185">Reference proteome</keyword>
<dbReference type="AlphaFoldDB" id="A0A0F4YR09"/>
<sequence>GCQAPKESVYYLLFECRQWRRQREALYQGLTKTGIARPTMAEEYPEGRLFGNPKASRALLQFLADTTIGCPRGDQARAVDRAHRDDEWGLEALEEAEQDVTIQLACRHVSGEKGGEV</sequence>
<feature type="non-terminal residue" evidence="1">
    <location>
        <position position="1"/>
    </location>
</feature>
<protein>
    <submittedName>
        <fullName evidence="1">Uncharacterized protein</fullName>
    </submittedName>
</protein>
<accession>A0A0F4YR09</accession>
<dbReference type="GeneID" id="25318245"/>
<name>A0A0F4YR09_RASE3</name>
<organism evidence="1 2">
    <name type="scientific">Rasamsonia emersonii (strain ATCC 16479 / CBS 393.64 / IMI 116815)</name>
    <dbReference type="NCBI Taxonomy" id="1408163"/>
    <lineage>
        <taxon>Eukaryota</taxon>
        <taxon>Fungi</taxon>
        <taxon>Dikarya</taxon>
        <taxon>Ascomycota</taxon>
        <taxon>Pezizomycotina</taxon>
        <taxon>Eurotiomycetes</taxon>
        <taxon>Eurotiomycetidae</taxon>
        <taxon>Eurotiales</taxon>
        <taxon>Trichocomaceae</taxon>
        <taxon>Rasamsonia</taxon>
    </lineage>
</organism>
<gene>
    <name evidence="1" type="ORF">T310_5923</name>
</gene>